<sequence>MESDGNESDGRALAGGEGFELPTVLAGLDSDEPARRKRALEAVRETVDTDPEACLPTVPKLRALLETESSDAEEPIAYSLAELAQESPDDVAPSVPGISSCVTEDLSQQATQELFRCLHAVAEERPDTVVDHVDELVAVLEERSSVDRWSVELMAELSKEYPTEITSALSLLREVLHTAPRTGGVSALTAIGRVVRADAVSTFDFVDDVVSLVDHDDRALRNNAIACLGDVARTAPETIEPHCSTIATALESDDPTTRANAAVTIGRLAADTNEVRAQRRLVELLSDEHAQVRANACTAIGHGRVGTARGALEELADRDPDAAVRERAAWASAQL</sequence>
<gene>
    <name evidence="2" type="ORF">SAMN04488556_2788</name>
</gene>
<dbReference type="EMBL" id="FOZS01000002">
    <property type="protein sequence ID" value="SFS78173.1"/>
    <property type="molecule type" value="Genomic_DNA"/>
</dbReference>
<dbReference type="OrthoDB" id="197870at2157"/>
<feature type="region of interest" description="Disordered" evidence="1">
    <location>
        <begin position="1"/>
        <end position="36"/>
    </location>
</feature>
<reference evidence="3" key="1">
    <citation type="submission" date="2016-10" db="EMBL/GenBank/DDBJ databases">
        <authorList>
            <person name="Varghese N."/>
            <person name="Submissions S."/>
        </authorList>
    </citation>
    <scope>NUCLEOTIDE SEQUENCE [LARGE SCALE GENOMIC DNA]</scope>
    <source>
        <strain evidence="3">DSM 22427</strain>
    </source>
</reference>
<evidence type="ECO:0000313" key="2">
    <source>
        <dbReference type="EMBL" id="SFS78173.1"/>
    </source>
</evidence>
<dbReference type="InterPro" id="IPR016024">
    <property type="entry name" value="ARM-type_fold"/>
</dbReference>
<dbReference type="Proteomes" id="UP000199199">
    <property type="component" value="Unassembled WGS sequence"/>
</dbReference>
<evidence type="ECO:0000256" key="1">
    <source>
        <dbReference type="SAM" id="MobiDB-lite"/>
    </source>
</evidence>
<dbReference type="SUPFAM" id="SSF48371">
    <property type="entry name" value="ARM repeat"/>
    <property type="match status" value="1"/>
</dbReference>
<name>A0A1I6SML1_9EURY</name>
<organism evidence="2 3">
    <name type="scientific">Halostagnicola kamekurae</name>
    <dbReference type="NCBI Taxonomy" id="619731"/>
    <lineage>
        <taxon>Archaea</taxon>
        <taxon>Methanobacteriati</taxon>
        <taxon>Methanobacteriota</taxon>
        <taxon>Stenosarchaea group</taxon>
        <taxon>Halobacteria</taxon>
        <taxon>Halobacteriales</taxon>
        <taxon>Natrialbaceae</taxon>
        <taxon>Halostagnicola</taxon>
    </lineage>
</organism>
<dbReference type="Pfam" id="PF20168">
    <property type="entry name" value="PDS5"/>
    <property type="match status" value="1"/>
</dbReference>
<protein>
    <submittedName>
        <fullName evidence="2">HEAT repeat-containing protein</fullName>
    </submittedName>
</protein>
<dbReference type="InterPro" id="IPR011989">
    <property type="entry name" value="ARM-like"/>
</dbReference>
<evidence type="ECO:0000313" key="3">
    <source>
        <dbReference type="Proteomes" id="UP000199199"/>
    </source>
</evidence>
<dbReference type="Gene3D" id="1.25.10.10">
    <property type="entry name" value="Leucine-rich Repeat Variant"/>
    <property type="match status" value="3"/>
</dbReference>
<dbReference type="Pfam" id="PF13646">
    <property type="entry name" value="HEAT_2"/>
    <property type="match status" value="1"/>
</dbReference>
<keyword evidence="3" id="KW-1185">Reference proteome</keyword>
<proteinExistence type="predicted"/>
<accession>A0A1I6SML1</accession>
<dbReference type="AlphaFoldDB" id="A0A1I6SML1"/>
<dbReference type="RefSeq" id="WP_092905196.1">
    <property type="nucleotide sequence ID" value="NZ_FOZS01000002.1"/>
</dbReference>